<protein>
    <submittedName>
        <fullName evidence="1">Uncharacterized protein</fullName>
    </submittedName>
</protein>
<organism evidence="1">
    <name type="scientific">viral metagenome</name>
    <dbReference type="NCBI Taxonomy" id="1070528"/>
    <lineage>
        <taxon>unclassified sequences</taxon>
        <taxon>metagenomes</taxon>
        <taxon>organismal metagenomes</taxon>
    </lineage>
</organism>
<accession>A0A6C0L9U2</accession>
<reference evidence="1" key="1">
    <citation type="journal article" date="2020" name="Nature">
        <title>Giant virus diversity and host interactions through global metagenomics.</title>
        <authorList>
            <person name="Schulz F."/>
            <person name="Roux S."/>
            <person name="Paez-Espino D."/>
            <person name="Jungbluth S."/>
            <person name="Walsh D.A."/>
            <person name="Denef V.J."/>
            <person name="McMahon K.D."/>
            <person name="Konstantinidis K.T."/>
            <person name="Eloe-Fadrosh E.A."/>
            <person name="Kyrpides N.C."/>
            <person name="Woyke T."/>
        </authorList>
    </citation>
    <scope>NUCLEOTIDE SEQUENCE</scope>
    <source>
        <strain evidence="1">GVMAG-M-3300027759-16</strain>
    </source>
</reference>
<name>A0A6C0L9U2_9ZZZZ</name>
<dbReference type="EMBL" id="MN740441">
    <property type="protein sequence ID" value="QHU26461.1"/>
    <property type="molecule type" value="Genomic_DNA"/>
</dbReference>
<sequence>MILQKMACHRLSGLHVPRNDATICWWLSVNLAMFHKSRPEFDAFFRDHAKGDVMTDVFKQIYDHYTGRKTIADMELLRKGFRDQLAAQILATTNEKTSQTKDQESKNKPLAVKFKYDSGVFQAADEYLLEGILKYISPRSFPFHTIVTASPTHNKIALLYDVYLHSLYFGLPKKSDRPASGTLKSYYDFLPEENELRSEMSTLILQFGRQLGNDGEIHHYEVNPLESIILPTLRQGVEKPQLPSIEGKEGWLAWGKAVKEVTDTTEFYLDAMIILQNENHFVTYVKCEETDTWIYDNGLTEGALGHKAGSTVFPSFDAMMTQHGNAIRRNVMLTFYTKYAAVFVKNDDKSVSLNLLEFYNDLAKLELPKNIDFINIDFLIDCLITVVGEDDVTGDPNHDIFIRLREKYKRSVEAFHSMHIPKLKKIQFVNNLKEVAHRAIGSYDIKTKEAMVSFLEENPKAFYNMIVGSV</sequence>
<dbReference type="AlphaFoldDB" id="A0A6C0L9U2"/>
<evidence type="ECO:0000313" key="1">
    <source>
        <dbReference type="EMBL" id="QHU26461.1"/>
    </source>
</evidence>
<proteinExistence type="predicted"/>